<reference evidence="2 3" key="1">
    <citation type="journal article" date="2016" name="Nat. Commun.">
        <title>Thousands of microbial genomes shed light on interconnected biogeochemical processes in an aquifer system.</title>
        <authorList>
            <person name="Anantharaman K."/>
            <person name="Brown C.T."/>
            <person name="Hug L.A."/>
            <person name="Sharon I."/>
            <person name="Castelle C.J."/>
            <person name="Probst A.J."/>
            <person name="Thomas B.C."/>
            <person name="Singh A."/>
            <person name="Wilkins M.J."/>
            <person name="Karaoz U."/>
            <person name="Brodie E.L."/>
            <person name="Williams K.H."/>
            <person name="Hubbard S.S."/>
            <person name="Banfield J.F."/>
        </authorList>
    </citation>
    <scope>NUCLEOTIDE SEQUENCE [LARGE SCALE GENOMIC DNA]</scope>
</reference>
<dbReference type="AlphaFoldDB" id="A0A1G2R0T2"/>
<proteinExistence type="predicted"/>
<keyword evidence="1" id="KW-0472">Membrane</keyword>
<organism evidence="2 3">
    <name type="scientific">Candidatus Wildermuthbacteria bacterium RIFCSPHIGHO2_02_FULL_45_25</name>
    <dbReference type="NCBI Taxonomy" id="1802450"/>
    <lineage>
        <taxon>Bacteria</taxon>
        <taxon>Candidatus Wildermuthiibacteriota</taxon>
    </lineage>
</organism>
<evidence type="ECO:0000256" key="1">
    <source>
        <dbReference type="SAM" id="Phobius"/>
    </source>
</evidence>
<keyword evidence="1" id="KW-0812">Transmembrane</keyword>
<evidence type="ECO:0000313" key="2">
    <source>
        <dbReference type="EMBL" id="OHA66456.1"/>
    </source>
</evidence>
<dbReference type="Proteomes" id="UP000178092">
    <property type="component" value="Unassembled WGS sequence"/>
</dbReference>
<name>A0A1G2R0T2_9BACT</name>
<comment type="caution">
    <text evidence="2">The sequence shown here is derived from an EMBL/GenBank/DDBJ whole genome shotgun (WGS) entry which is preliminary data.</text>
</comment>
<keyword evidence="1" id="KW-1133">Transmembrane helix</keyword>
<evidence type="ECO:0000313" key="3">
    <source>
        <dbReference type="Proteomes" id="UP000178092"/>
    </source>
</evidence>
<dbReference type="EMBL" id="MHTV01000033">
    <property type="protein sequence ID" value="OHA66456.1"/>
    <property type="molecule type" value="Genomic_DNA"/>
</dbReference>
<protein>
    <submittedName>
        <fullName evidence="2">Uncharacterized protein</fullName>
    </submittedName>
</protein>
<accession>A0A1G2R0T2</accession>
<feature type="transmembrane region" description="Helical" evidence="1">
    <location>
        <begin position="15"/>
        <end position="37"/>
    </location>
</feature>
<gene>
    <name evidence="2" type="ORF">A3C04_01390</name>
</gene>
<sequence length="59" mass="6773">MLSNLVEFVKKHETAIILAMGVALISLLSFGIGYLTARERFKEQIRIEYEQPNQAEKHP</sequence>